<feature type="transmembrane region" description="Helical" evidence="11">
    <location>
        <begin position="12"/>
        <end position="31"/>
    </location>
</feature>
<organism evidence="13">
    <name type="scientific">Veillonella ratti</name>
    <dbReference type="NCBI Taxonomy" id="103892"/>
    <lineage>
        <taxon>Bacteria</taxon>
        <taxon>Bacillati</taxon>
        <taxon>Bacillota</taxon>
        <taxon>Negativicutes</taxon>
        <taxon>Veillonellales</taxon>
        <taxon>Veillonellaceae</taxon>
        <taxon>Veillonella</taxon>
    </lineage>
</organism>
<evidence type="ECO:0000256" key="9">
    <source>
        <dbReference type="ARBA" id="ARBA00023136"/>
    </source>
</evidence>
<feature type="transmembrane region" description="Helical" evidence="11">
    <location>
        <begin position="208"/>
        <end position="227"/>
    </location>
</feature>
<comment type="similarity">
    <text evidence="10">Belongs to the peptidase M48 family.</text>
</comment>
<dbReference type="EC" id="3.4.24.-" evidence="13"/>
<keyword evidence="4" id="KW-0479">Metal-binding</keyword>
<gene>
    <name evidence="13" type="primary">htpX</name>
    <name evidence="13" type="ORF">VRLFYP33_01576</name>
</gene>
<reference evidence="13" key="1">
    <citation type="submission" date="2019-11" db="EMBL/GenBank/DDBJ databases">
        <authorList>
            <person name="Feng L."/>
        </authorList>
    </citation>
    <scope>NUCLEOTIDE SEQUENCE</scope>
    <source>
        <strain evidence="13">VrattiLFYP33</strain>
    </source>
</reference>
<keyword evidence="3 11" id="KW-0812">Transmembrane</keyword>
<keyword evidence="8 10" id="KW-0482">Metalloprotease</keyword>
<evidence type="ECO:0000256" key="2">
    <source>
        <dbReference type="ARBA" id="ARBA00022670"/>
    </source>
</evidence>
<dbReference type="EMBL" id="CACRUX010000057">
    <property type="protein sequence ID" value="VYU26095.1"/>
    <property type="molecule type" value="Genomic_DNA"/>
</dbReference>
<dbReference type="RefSeq" id="WP_156705150.1">
    <property type="nucleotide sequence ID" value="NZ_CACRUX010000057.1"/>
</dbReference>
<evidence type="ECO:0000256" key="8">
    <source>
        <dbReference type="ARBA" id="ARBA00023049"/>
    </source>
</evidence>
<accession>A0A6N3DCD6</accession>
<feature type="transmembrane region" description="Helical" evidence="11">
    <location>
        <begin position="51"/>
        <end position="76"/>
    </location>
</feature>
<keyword evidence="5 10" id="KW-0378">Hydrolase</keyword>
<proteinExistence type="inferred from homology"/>
<dbReference type="InterPro" id="IPR050083">
    <property type="entry name" value="HtpX_protease"/>
</dbReference>
<evidence type="ECO:0000256" key="4">
    <source>
        <dbReference type="ARBA" id="ARBA00022723"/>
    </source>
</evidence>
<evidence type="ECO:0000256" key="1">
    <source>
        <dbReference type="ARBA" id="ARBA00022475"/>
    </source>
</evidence>
<dbReference type="GO" id="GO:0004222">
    <property type="term" value="F:metalloendopeptidase activity"/>
    <property type="evidence" value="ECO:0007669"/>
    <property type="project" value="InterPro"/>
</dbReference>
<evidence type="ECO:0000313" key="13">
    <source>
        <dbReference type="EMBL" id="VYU26095.1"/>
    </source>
</evidence>
<evidence type="ECO:0000256" key="6">
    <source>
        <dbReference type="ARBA" id="ARBA00022833"/>
    </source>
</evidence>
<feature type="transmembrane region" description="Helical" evidence="11">
    <location>
        <begin position="181"/>
        <end position="202"/>
    </location>
</feature>
<dbReference type="Gene3D" id="3.30.2010.10">
    <property type="entry name" value="Metalloproteases ('zincins'), catalytic domain"/>
    <property type="match status" value="1"/>
</dbReference>
<dbReference type="Pfam" id="PF01435">
    <property type="entry name" value="Peptidase_M48"/>
    <property type="match status" value="1"/>
</dbReference>
<sequence length="307" mass="34855">MGILLLIITGLIYGLVGTVILHFINNIFALFGEPTILEQPFILDFLQKYNLPTHSFAISCTWVALFFLVAIILFQLPPVQGLFLKFKAISKPEGDLKNYLDACWQDVCNRAGVDAGRYRLYVQHSNQINAFALGHDRVVVLMGLINEMNSAELKGILAHELSHLIHRDTTYGMTSVAMLNVYNAIIIAFELIVWMITMVYNILRYIPFINILAVIFMAFILFIRFIVRILHSIANFGYVLLAPFGSRVAEYRDDRFAHELGLGQELASALAKLTRYGDTEGFINQLVSDHPPLRKRVAKLYELSQQQ</sequence>
<evidence type="ECO:0000256" key="7">
    <source>
        <dbReference type="ARBA" id="ARBA00022989"/>
    </source>
</evidence>
<keyword evidence="1" id="KW-1003">Cell membrane</keyword>
<protein>
    <submittedName>
        <fullName evidence="13">Protease HtpX</fullName>
        <ecNumber evidence="13">3.4.24.-</ecNumber>
    </submittedName>
</protein>
<dbReference type="GO" id="GO:0006508">
    <property type="term" value="P:proteolysis"/>
    <property type="evidence" value="ECO:0007669"/>
    <property type="project" value="UniProtKB-KW"/>
</dbReference>
<dbReference type="PANTHER" id="PTHR43221">
    <property type="entry name" value="PROTEASE HTPX"/>
    <property type="match status" value="1"/>
</dbReference>
<evidence type="ECO:0000259" key="12">
    <source>
        <dbReference type="Pfam" id="PF01435"/>
    </source>
</evidence>
<evidence type="ECO:0000256" key="3">
    <source>
        <dbReference type="ARBA" id="ARBA00022692"/>
    </source>
</evidence>
<dbReference type="AlphaFoldDB" id="A0A6N3DCD6"/>
<dbReference type="PANTHER" id="PTHR43221:SF2">
    <property type="entry name" value="PROTEASE HTPX HOMOLOG"/>
    <property type="match status" value="1"/>
</dbReference>
<comment type="cofactor">
    <cofactor evidence="10">
        <name>Zn(2+)</name>
        <dbReference type="ChEBI" id="CHEBI:29105"/>
    </cofactor>
    <text evidence="10">Binds 1 zinc ion per subunit.</text>
</comment>
<feature type="domain" description="Peptidase M48" evidence="12">
    <location>
        <begin position="98"/>
        <end position="302"/>
    </location>
</feature>
<evidence type="ECO:0000256" key="10">
    <source>
        <dbReference type="RuleBase" id="RU003983"/>
    </source>
</evidence>
<keyword evidence="9 11" id="KW-0472">Membrane</keyword>
<name>A0A6N3DCD6_9FIRM</name>
<keyword evidence="7 11" id="KW-1133">Transmembrane helix</keyword>
<evidence type="ECO:0000256" key="5">
    <source>
        <dbReference type="ARBA" id="ARBA00022801"/>
    </source>
</evidence>
<dbReference type="GO" id="GO:0046872">
    <property type="term" value="F:metal ion binding"/>
    <property type="evidence" value="ECO:0007669"/>
    <property type="project" value="UniProtKB-KW"/>
</dbReference>
<keyword evidence="6 10" id="KW-0862">Zinc</keyword>
<dbReference type="InterPro" id="IPR001915">
    <property type="entry name" value="Peptidase_M48"/>
</dbReference>
<keyword evidence="2 10" id="KW-0645">Protease</keyword>
<evidence type="ECO:0000256" key="11">
    <source>
        <dbReference type="SAM" id="Phobius"/>
    </source>
</evidence>